<sequence length="346" mass="40503">MSHVVPATCLRTCYTLSPFLFFDLSIIHHPSFIISKTTTVLKSDSRLGCSNIPQSRKHAKHPINPKPPPQPPFRFRQLTLNVRNEIYYLCLNHEKVAIGAEDYTGWDGETLEEDENLYDEDLVRLVPSRCSSWKPHKPILEPNLLYVDKATYREAATVLYSANEFQFRNLYPWPNLEGFLSRLPKSSRDVLRRLNLDFPNISRFMSGPLVEAMNLPEHVVRVMRTIRRLPMLETLTLRVHDDILSSDLDIIRWISKHQGKSKVLLDIQKALIWDGEGDGKDRLVRISAPAVELFHNCSWEVVGDFEKIDRQHRFGNQGRWLKWLQRNQRNQELPRLRAEEEWDGEW</sequence>
<dbReference type="PANTHER" id="PTHR42085:SF2">
    <property type="entry name" value="F-BOX DOMAIN-CONTAINING PROTEIN"/>
    <property type="match status" value="1"/>
</dbReference>
<accession>A0A8H3FJV5</accession>
<name>A0A8H3FJV5_9LECA</name>
<dbReference type="PANTHER" id="PTHR42085">
    <property type="entry name" value="F-BOX DOMAIN-CONTAINING PROTEIN"/>
    <property type="match status" value="1"/>
</dbReference>
<dbReference type="Proteomes" id="UP000664534">
    <property type="component" value="Unassembled WGS sequence"/>
</dbReference>
<comment type="caution">
    <text evidence="1">The sequence shown here is derived from an EMBL/GenBank/DDBJ whole genome shotgun (WGS) entry which is preliminary data.</text>
</comment>
<organism evidence="1 2">
    <name type="scientific">Imshaugia aleurites</name>
    <dbReference type="NCBI Taxonomy" id="172621"/>
    <lineage>
        <taxon>Eukaryota</taxon>
        <taxon>Fungi</taxon>
        <taxon>Dikarya</taxon>
        <taxon>Ascomycota</taxon>
        <taxon>Pezizomycotina</taxon>
        <taxon>Lecanoromycetes</taxon>
        <taxon>OSLEUM clade</taxon>
        <taxon>Lecanoromycetidae</taxon>
        <taxon>Lecanorales</taxon>
        <taxon>Lecanorineae</taxon>
        <taxon>Parmeliaceae</taxon>
        <taxon>Imshaugia</taxon>
    </lineage>
</organism>
<dbReference type="InterPro" id="IPR038883">
    <property type="entry name" value="AN11006-like"/>
</dbReference>
<proteinExistence type="predicted"/>
<reference evidence="1" key="1">
    <citation type="submission" date="2021-03" db="EMBL/GenBank/DDBJ databases">
        <authorList>
            <person name="Tagirdzhanova G."/>
        </authorList>
    </citation>
    <scope>NUCLEOTIDE SEQUENCE</scope>
</reference>
<keyword evidence="2" id="KW-1185">Reference proteome</keyword>
<dbReference type="AlphaFoldDB" id="A0A8H3FJV5"/>
<evidence type="ECO:0000313" key="2">
    <source>
        <dbReference type="Proteomes" id="UP000664534"/>
    </source>
</evidence>
<evidence type="ECO:0000313" key="1">
    <source>
        <dbReference type="EMBL" id="CAF9925863.1"/>
    </source>
</evidence>
<gene>
    <name evidence="1" type="ORF">IMSHALPRED_006803</name>
</gene>
<dbReference type="EMBL" id="CAJPDT010000041">
    <property type="protein sequence ID" value="CAF9925863.1"/>
    <property type="molecule type" value="Genomic_DNA"/>
</dbReference>
<protein>
    <submittedName>
        <fullName evidence="1">Uncharacterized protein</fullName>
    </submittedName>
</protein>
<dbReference type="OrthoDB" id="62952at2759"/>